<dbReference type="KEGG" id="siz:SI82_02780"/>
<dbReference type="GO" id="GO:0000166">
    <property type="term" value="F:nucleotide binding"/>
    <property type="evidence" value="ECO:0007669"/>
    <property type="project" value="InterPro"/>
</dbReference>
<keyword evidence="2" id="KW-0560">Oxidoreductase</keyword>
<dbReference type="SMR" id="A0A3L8GNC6"/>
<dbReference type="InterPro" id="IPR036291">
    <property type="entry name" value="NAD(P)-bd_dom_sf"/>
</dbReference>
<evidence type="ECO:0000313" key="8">
    <source>
        <dbReference type="Proteomes" id="UP000269148"/>
    </source>
</evidence>
<dbReference type="InterPro" id="IPR055170">
    <property type="entry name" value="GFO_IDH_MocA-like_dom"/>
</dbReference>
<feature type="domain" description="GFO/IDH/MocA-like oxidoreductase" evidence="4">
    <location>
        <begin position="132"/>
        <end position="247"/>
    </location>
</feature>
<dbReference type="AlphaFoldDB" id="A0A3L8GNC6"/>
<dbReference type="InterPro" id="IPR050984">
    <property type="entry name" value="Gfo/Idh/MocA_domain"/>
</dbReference>
<dbReference type="STRING" id="1346.BMF34_02670"/>
<reference evidence="5 7" key="1">
    <citation type="journal article" date="2014" name="Genome Announc.">
        <title>Complete Genome Sequence of a Virulent Strain, Streptococcus iniae ISET0901, Isolated from Diseased Tilapia.</title>
        <authorList>
            <person name="Pridgeon J.W."/>
            <person name="Zhang D."/>
            <person name="Zhang L."/>
        </authorList>
    </citation>
    <scope>NUCLEOTIDE SEQUENCE [LARGE SCALE GENOMIC DNA]</scope>
    <source>
        <strain evidence="5 7">ISET0901</strain>
    </source>
</reference>
<evidence type="ECO:0000313" key="5">
    <source>
        <dbReference type="EMBL" id="AHY15360.1"/>
    </source>
</evidence>
<dbReference type="RefSeq" id="WP_003100974.1">
    <property type="nucleotide sequence ID" value="NZ_CP010783.1"/>
</dbReference>
<evidence type="ECO:0000259" key="4">
    <source>
        <dbReference type="Pfam" id="PF22725"/>
    </source>
</evidence>
<dbReference type="GO" id="GO:0016491">
    <property type="term" value="F:oxidoreductase activity"/>
    <property type="evidence" value="ECO:0007669"/>
    <property type="project" value="UniProtKB-KW"/>
</dbReference>
<dbReference type="EMBL" id="QLQD01000031">
    <property type="protein sequence ID" value="RLU57948.1"/>
    <property type="molecule type" value="Genomic_DNA"/>
</dbReference>
<name>A0A3L8GNC6_STRIN</name>
<dbReference type="InterPro" id="IPR000683">
    <property type="entry name" value="Gfo/Idh/MocA-like_OxRdtase_N"/>
</dbReference>
<dbReference type="PANTHER" id="PTHR22604:SF105">
    <property type="entry name" value="TRANS-1,2-DIHYDROBENZENE-1,2-DIOL DEHYDROGENASE"/>
    <property type="match status" value="1"/>
</dbReference>
<dbReference type="KEGG" id="siq:DQ08_02545"/>
<proteinExistence type="inferred from homology"/>
<reference evidence="6 8" key="2">
    <citation type="submission" date="2018-06" db="EMBL/GenBank/DDBJ databases">
        <title>Mutators as drivers of adaptation in pathogenic bacteria and a risk factor for host jumps and vaccine escape.</title>
        <authorList>
            <person name="Barnes A.C."/>
            <person name="Silayeva O."/>
        </authorList>
    </citation>
    <scope>NUCLEOTIDE SEQUENCE [LARGE SCALE GENOMIC DNA]</scope>
    <source>
        <strain evidence="6 8">QMA0445</strain>
    </source>
</reference>
<evidence type="ECO:0000313" key="7">
    <source>
        <dbReference type="Proteomes" id="UP000025245"/>
    </source>
</evidence>
<feature type="domain" description="Gfo/Idh/MocA-like oxidoreductase N-terminal" evidence="3">
    <location>
        <begin position="6"/>
        <end position="121"/>
    </location>
</feature>
<dbReference type="SUPFAM" id="SSF51735">
    <property type="entry name" value="NAD(P)-binding Rossmann-fold domains"/>
    <property type="match status" value="1"/>
</dbReference>
<dbReference type="OrthoDB" id="9815825at2"/>
<gene>
    <name evidence="6" type="ORF">DIY07_02845</name>
    <name evidence="5" type="ORF">DQ08_02545</name>
</gene>
<accession>A0A3L8GNC6</accession>
<dbReference type="GeneID" id="35766739"/>
<evidence type="ECO:0000259" key="3">
    <source>
        <dbReference type="Pfam" id="PF01408"/>
    </source>
</evidence>
<comment type="similarity">
    <text evidence="1">Belongs to the Gfo/Idh/MocA family.</text>
</comment>
<evidence type="ECO:0000256" key="1">
    <source>
        <dbReference type="ARBA" id="ARBA00010928"/>
    </source>
</evidence>
<dbReference type="Proteomes" id="UP000025245">
    <property type="component" value="Chromosome"/>
</dbReference>
<protein>
    <submittedName>
        <fullName evidence="5 6">Oxidoreductase</fullName>
    </submittedName>
</protein>
<dbReference type="Gene3D" id="3.40.50.720">
    <property type="entry name" value="NAD(P)-binding Rossmann-like Domain"/>
    <property type="match status" value="1"/>
</dbReference>
<evidence type="ECO:0000256" key="2">
    <source>
        <dbReference type="ARBA" id="ARBA00023002"/>
    </source>
</evidence>
<dbReference type="EMBL" id="CP007586">
    <property type="protein sequence ID" value="AHY15360.1"/>
    <property type="molecule type" value="Genomic_DNA"/>
</dbReference>
<sequence length="320" mass="35458">MRVVTYGVVSTAQVAPRFIEGVRLAGNGQVLAVSSRSLPVAQAFARTHDIPRAYGSLREMLWDPDIDVIYVATVNKEHYSVAKQALLAGKHVLVEKPFTMTYEQALELFLLAREQKRFLMEAQKSVFIPITQRIKTAITSGDIGRVISVTSQTAYPNISHISWFEDLELGGGALRLMGSYPLTYLQYLLDCPIEKASGIATFSEGKSDQQAKLILEMASGVLVDVFLTTKLNLDHKLTIRGDKGSLEIPSFWKTTMATLIKEDGSRKLLEAPMDSDFTSEAYHVSHLISKGELESPIMTAQLTLSVVKIIEDLYKSWGKA</sequence>
<dbReference type="Pfam" id="PF01408">
    <property type="entry name" value="GFO_IDH_MocA"/>
    <property type="match status" value="1"/>
</dbReference>
<keyword evidence="7" id="KW-1185">Reference proteome</keyword>
<dbReference type="Pfam" id="PF22725">
    <property type="entry name" value="GFO_IDH_MocA_C3"/>
    <property type="match status" value="1"/>
</dbReference>
<evidence type="ECO:0000313" key="6">
    <source>
        <dbReference type="EMBL" id="RLU57948.1"/>
    </source>
</evidence>
<dbReference type="SUPFAM" id="SSF55347">
    <property type="entry name" value="Glyceraldehyde-3-phosphate dehydrogenase-like, C-terminal domain"/>
    <property type="match status" value="1"/>
</dbReference>
<dbReference type="PANTHER" id="PTHR22604">
    <property type="entry name" value="OXIDOREDUCTASES"/>
    <property type="match status" value="1"/>
</dbReference>
<dbReference type="Gene3D" id="3.30.360.10">
    <property type="entry name" value="Dihydrodipicolinate Reductase, domain 2"/>
    <property type="match status" value="1"/>
</dbReference>
<dbReference type="Proteomes" id="UP000269148">
    <property type="component" value="Unassembled WGS sequence"/>
</dbReference>
<organism evidence="6 8">
    <name type="scientific">Streptococcus iniae</name>
    <name type="common">Streptococcus shiloi</name>
    <dbReference type="NCBI Taxonomy" id="1346"/>
    <lineage>
        <taxon>Bacteria</taxon>
        <taxon>Bacillati</taxon>
        <taxon>Bacillota</taxon>
        <taxon>Bacilli</taxon>
        <taxon>Lactobacillales</taxon>
        <taxon>Streptococcaceae</taxon>
        <taxon>Streptococcus</taxon>
    </lineage>
</organism>
<dbReference type="KEGG" id="sio:DW64_02535"/>